<accession>A0A5D4NTH3</accession>
<comment type="similarity">
    <text evidence="6">Belongs to the ABC-4 integral membrane protein family.</text>
</comment>
<evidence type="ECO:0000256" key="1">
    <source>
        <dbReference type="ARBA" id="ARBA00004651"/>
    </source>
</evidence>
<dbReference type="InterPro" id="IPR050250">
    <property type="entry name" value="Macrolide_Exporter_MacB"/>
</dbReference>
<feature type="transmembrane region" description="Helical" evidence="7">
    <location>
        <begin position="832"/>
        <end position="851"/>
    </location>
</feature>
<dbReference type="GO" id="GO:0022857">
    <property type="term" value="F:transmembrane transporter activity"/>
    <property type="evidence" value="ECO:0007669"/>
    <property type="project" value="TreeGrafter"/>
</dbReference>
<feature type="domain" description="ABC3 transporter permease C-terminal" evidence="8">
    <location>
        <begin position="562"/>
        <end position="667"/>
    </location>
</feature>
<evidence type="ECO:0000256" key="3">
    <source>
        <dbReference type="ARBA" id="ARBA00022692"/>
    </source>
</evidence>
<keyword evidence="5 7" id="KW-0472">Membrane</keyword>
<evidence type="ECO:0000256" key="2">
    <source>
        <dbReference type="ARBA" id="ARBA00022475"/>
    </source>
</evidence>
<organism evidence="9 10">
    <name type="scientific">Rossellomorea vietnamensis</name>
    <dbReference type="NCBI Taxonomy" id="218284"/>
    <lineage>
        <taxon>Bacteria</taxon>
        <taxon>Bacillati</taxon>
        <taxon>Bacillota</taxon>
        <taxon>Bacilli</taxon>
        <taxon>Bacillales</taxon>
        <taxon>Bacillaceae</taxon>
        <taxon>Rossellomorea</taxon>
    </lineage>
</organism>
<evidence type="ECO:0000313" key="9">
    <source>
        <dbReference type="EMBL" id="TYS17507.1"/>
    </source>
</evidence>
<gene>
    <name evidence="9" type="ORF">FZC78_06415</name>
</gene>
<protein>
    <submittedName>
        <fullName evidence="9">ABC transporter permease</fullName>
    </submittedName>
</protein>
<dbReference type="InterPro" id="IPR003838">
    <property type="entry name" value="ABC3_permease_C"/>
</dbReference>
<dbReference type="OrthoDB" id="3268975at2"/>
<evidence type="ECO:0000259" key="8">
    <source>
        <dbReference type="Pfam" id="PF02687"/>
    </source>
</evidence>
<dbReference type="AlphaFoldDB" id="A0A5D4NTH3"/>
<dbReference type="Proteomes" id="UP000322267">
    <property type="component" value="Unassembled WGS sequence"/>
</dbReference>
<dbReference type="RefSeq" id="WP_148938845.1">
    <property type="nucleotide sequence ID" value="NZ_VTEI01000003.1"/>
</dbReference>
<feature type="transmembrane region" description="Helical" evidence="7">
    <location>
        <begin position="640"/>
        <end position="662"/>
    </location>
</feature>
<dbReference type="PANTHER" id="PTHR30572:SF4">
    <property type="entry name" value="ABC TRANSPORTER PERMEASE YTRF"/>
    <property type="match status" value="1"/>
</dbReference>
<dbReference type="EMBL" id="VTEI01000003">
    <property type="protein sequence ID" value="TYS17507.1"/>
    <property type="molecule type" value="Genomic_DNA"/>
</dbReference>
<evidence type="ECO:0000256" key="4">
    <source>
        <dbReference type="ARBA" id="ARBA00022989"/>
    </source>
</evidence>
<comment type="subcellular location">
    <subcellularLocation>
        <location evidence="1">Cell membrane</location>
        <topology evidence="1">Multi-pass membrane protein</topology>
    </subcellularLocation>
</comment>
<feature type="transmembrane region" description="Helical" evidence="7">
    <location>
        <begin position="748"/>
        <end position="769"/>
    </location>
</feature>
<evidence type="ECO:0000256" key="7">
    <source>
        <dbReference type="SAM" id="Phobius"/>
    </source>
</evidence>
<evidence type="ECO:0000256" key="5">
    <source>
        <dbReference type="ARBA" id="ARBA00023136"/>
    </source>
</evidence>
<name>A0A5D4NTH3_9BACI</name>
<keyword evidence="2" id="KW-1003">Cell membrane</keyword>
<proteinExistence type="inferred from homology"/>
<feature type="domain" description="ABC3 transporter permease C-terminal" evidence="8">
    <location>
        <begin position="752"/>
        <end position="853"/>
    </location>
</feature>
<comment type="caution">
    <text evidence="9">The sequence shown here is derived from an EMBL/GenBank/DDBJ whole genome shotgun (WGS) entry which is preliminary data.</text>
</comment>
<dbReference type="PANTHER" id="PTHR30572">
    <property type="entry name" value="MEMBRANE COMPONENT OF TRANSPORTER-RELATED"/>
    <property type="match status" value="1"/>
</dbReference>
<feature type="transmembrane region" description="Helical" evidence="7">
    <location>
        <begin position="16"/>
        <end position="34"/>
    </location>
</feature>
<feature type="transmembrane region" description="Helical" evidence="7">
    <location>
        <begin position="705"/>
        <end position="728"/>
    </location>
</feature>
<feature type="transmembrane region" description="Helical" evidence="7">
    <location>
        <begin position="802"/>
        <end position="826"/>
    </location>
</feature>
<feature type="transmembrane region" description="Helical" evidence="7">
    <location>
        <begin position="605"/>
        <end position="628"/>
    </location>
</feature>
<dbReference type="Pfam" id="PF02687">
    <property type="entry name" value="FtsX"/>
    <property type="match status" value="2"/>
</dbReference>
<sequence>MMKYIMGSWKRNRERLILLIIGVMVISGGLSYLFNLTESSKGTVVENLQKSWVSSYDIVVKPTDSVNSNLLEPNYLNGITGGISIDQYETIKKIEGVEVAAPISVIGYSELGVTFEELFNEKLARGIYRVHVNESGNNGLEDTKLKDYSFYFSEGAEIKEKIPGVLGPDQFDKKLSITQLQLLVGIDPEQEAKLVGLDKAIEGFGDSRYFDSSKDKVNKLEPVNSFEIPVLINNHSFSQTVHNFRLEKLNFDFSDETKQRQTLNSISTNGGLEYLDSLPKGEEVNSIRLSSKELEKSYFYSLTGVETGQQGENFRVNGEARNSSMVVYKSSPLQYKKLKSPFPERWSHAFSAEQTSIQLEKPFDSNVPAQGYRDLQLVDPVVERKDNELPVLPVVTYKVIGFYNPNNITASKDPLNELPLETYRPPQAKMVLDEKEEPINPPSDVTGIGNPTGLLTNPPNIITTLDSAEMITGGDSISSIRIIVNGVEGIGEESQKRVESIAKEIKDKTGLNAVVTLGSSPQPTITRVQTEAKTLGWVEQPWINIGNAITIFRETSLGYSGVMISLLLVAVVYVFSTSLVSFLSRRKEFSVLLSLGWENNHIRRILMMEAALQWVLVILFSCIIQSIIYTQTGEFSFINIVYVSTFALLVYVLSLLPLAVLVSKITPYEAMRTGEISRLGKRLVKTKGIVGLATNNIVSKWKRNLLSLLVIAMPTALFTFYLFVTFRLQGVLYTSWLGEYVALSIDNTHYITLGIAFGLSILTTAEIMWQNISERKNEIGVLQAIGWGRAAVRFIIIMEGALIGFIAGLAGVSISFAVIGAIYGVFPTDSLLLISSTIIVPVFIGILGSLLPSEIGVRTKPINAMKAS</sequence>
<evidence type="ECO:0000313" key="10">
    <source>
        <dbReference type="Proteomes" id="UP000322267"/>
    </source>
</evidence>
<reference evidence="9 10" key="1">
    <citation type="submission" date="2019-08" db="EMBL/GenBank/DDBJ databases">
        <title>Bacillus genomes from the desert of Cuatro Cienegas, Coahuila.</title>
        <authorList>
            <person name="Olmedo-Alvarez G."/>
        </authorList>
    </citation>
    <scope>NUCLEOTIDE SEQUENCE [LARGE SCALE GENOMIC DNA]</scope>
    <source>
        <strain evidence="9 10">CH34_1T</strain>
    </source>
</reference>
<evidence type="ECO:0000256" key="6">
    <source>
        <dbReference type="ARBA" id="ARBA00038076"/>
    </source>
</evidence>
<keyword evidence="3 7" id="KW-0812">Transmembrane</keyword>
<keyword evidence="4 7" id="KW-1133">Transmembrane helix</keyword>
<dbReference type="GO" id="GO:0005886">
    <property type="term" value="C:plasma membrane"/>
    <property type="evidence" value="ECO:0007669"/>
    <property type="project" value="UniProtKB-SubCell"/>
</dbReference>
<feature type="transmembrane region" description="Helical" evidence="7">
    <location>
        <begin position="557"/>
        <end position="584"/>
    </location>
</feature>